<dbReference type="InterPro" id="IPR036388">
    <property type="entry name" value="WH-like_DNA-bd_sf"/>
</dbReference>
<accession>A0A3P8HJT3</accession>
<dbReference type="PANTHER" id="PTHR10878:SF25">
    <property type="entry name" value="SEGMENT POLARITY PROTEIN DISHEVELLED"/>
    <property type="match status" value="1"/>
</dbReference>
<feature type="region of interest" description="Disordered" evidence="1">
    <location>
        <begin position="250"/>
        <end position="273"/>
    </location>
</feature>
<organism evidence="4 5">
    <name type="scientific">Heligmosomoides polygyrus</name>
    <name type="common">Parasitic roundworm</name>
    <dbReference type="NCBI Taxonomy" id="6339"/>
    <lineage>
        <taxon>Eukaryota</taxon>
        <taxon>Metazoa</taxon>
        <taxon>Ecdysozoa</taxon>
        <taxon>Nematoda</taxon>
        <taxon>Chromadorea</taxon>
        <taxon>Rhabditida</taxon>
        <taxon>Rhabditina</taxon>
        <taxon>Rhabditomorpha</taxon>
        <taxon>Strongyloidea</taxon>
        <taxon>Heligmosomidae</taxon>
        <taxon>Heligmosomoides</taxon>
    </lineage>
</organism>
<dbReference type="InterPro" id="IPR015506">
    <property type="entry name" value="Dsh/Dvl-rel"/>
</dbReference>
<reference evidence="3 4" key="1">
    <citation type="submission" date="2018-11" db="EMBL/GenBank/DDBJ databases">
        <authorList>
            <consortium name="Pathogen Informatics"/>
        </authorList>
    </citation>
    <scope>NUCLEOTIDE SEQUENCE [LARGE SCALE GENOMIC DNA]</scope>
</reference>
<accession>A0A183GPP9</accession>
<feature type="region of interest" description="Disordered" evidence="1">
    <location>
        <begin position="60"/>
        <end position="89"/>
    </location>
</feature>
<dbReference type="GO" id="GO:0060070">
    <property type="term" value="P:canonical Wnt signaling pathway"/>
    <property type="evidence" value="ECO:0007669"/>
    <property type="project" value="TreeGrafter"/>
</dbReference>
<dbReference type="InterPro" id="IPR008339">
    <property type="entry name" value="Dishevelled_fam"/>
</dbReference>
<dbReference type="PANTHER" id="PTHR10878">
    <property type="entry name" value="SEGMENT POLARITY PROTEIN DISHEVELLED"/>
    <property type="match status" value="1"/>
</dbReference>
<name>A0A183GPP9_HELPZ</name>
<evidence type="ECO:0000256" key="1">
    <source>
        <dbReference type="SAM" id="MobiDB-lite"/>
    </source>
</evidence>
<evidence type="ECO:0000313" key="4">
    <source>
        <dbReference type="Proteomes" id="UP000050761"/>
    </source>
</evidence>
<dbReference type="InterPro" id="IPR036390">
    <property type="entry name" value="WH_DNA-bd_sf"/>
</dbReference>
<dbReference type="EMBL" id="UZAH01036665">
    <property type="protein sequence ID" value="VDP46583.1"/>
    <property type="molecule type" value="Genomic_DNA"/>
</dbReference>
<reference evidence="5" key="2">
    <citation type="submission" date="2019-09" db="UniProtKB">
        <authorList>
            <consortium name="WormBaseParasite"/>
        </authorList>
    </citation>
    <scope>IDENTIFICATION</scope>
</reference>
<dbReference type="Proteomes" id="UP000050761">
    <property type="component" value="Unassembled WGS sequence"/>
</dbReference>
<gene>
    <name evidence="3" type="ORF">HPBE_LOCUS24668</name>
</gene>
<dbReference type="PROSITE" id="PS50186">
    <property type="entry name" value="DEP"/>
    <property type="match status" value="1"/>
</dbReference>
<dbReference type="GO" id="GO:0005829">
    <property type="term" value="C:cytosol"/>
    <property type="evidence" value="ECO:0007669"/>
    <property type="project" value="TreeGrafter"/>
</dbReference>
<dbReference type="Gene3D" id="1.10.10.10">
    <property type="entry name" value="Winged helix-like DNA-binding domain superfamily/Winged helix DNA-binding domain"/>
    <property type="match status" value="1"/>
</dbReference>
<protein>
    <submittedName>
        <fullName evidence="5">DEP domain-containing protein</fullName>
    </submittedName>
</protein>
<feature type="domain" description="DEP" evidence="2">
    <location>
        <begin position="158"/>
        <end position="211"/>
    </location>
</feature>
<dbReference type="PRINTS" id="PR01760">
    <property type="entry name" value="DISHEVELLED"/>
</dbReference>
<dbReference type="GO" id="GO:0035556">
    <property type="term" value="P:intracellular signal transduction"/>
    <property type="evidence" value="ECO:0007669"/>
    <property type="project" value="InterPro"/>
</dbReference>
<dbReference type="OrthoDB" id="10031689at2759"/>
<keyword evidence="4" id="KW-1185">Reference proteome</keyword>
<dbReference type="CDD" id="cd04438">
    <property type="entry name" value="DEP_dishevelled"/>
    <property type="match status" value="1"/>
</dbReference>
<dbReference type="SMART" id="SM00049">
    <property type="entry name" value="DEP"/>
    <property type="match status" value="1"/>
</dbReference>
<evidence type="ECO:0000313" key="5">
    <source>
        <dbReference type="WBParaSite" id="HPBE_0002466901-mRNA-1"/>
    </source>
</evidence>
<dbReference type="GO" id="GO:0005109">
    <property type="term" value="F:frizzled binding"/>
    <property type="evidence" value="ECO:0007669"/>
    <property type="project" value="TreeGrafter"/>
</dbReference>
<proteinExistence type="predicted"/>
<evidence type="ECO:0000259" key="2">
    <source>
        <dbReference type="PROSITE" id="PS50186"/>
    </source>
</evidence>
<dbReference type="WBParaSite" id="HPBE_0002466901-mRNA-1">
    <property type="protein sequence ID" value="HPBE_0002466901-mRNA-1"/>
    <property type="gene ID" value="HPBE_0002466901"/>
</dbReference>
<dbReference type="Pfam" id="PF00610">
    <property type="entry name" value="DEP"/>
    <property type="match status" value="1"/>
</dbReference>
<dbReference type="SUPFAM" id="SSF46785">
    <property type="entry name" value="Winged helix' DNA-binding domain"/>
    <property type="match status" value="1"/>
</dbReference>
<sequence length="273" mass="30127">DAVARKGPIKLTVAKCFDSGPKSCFTIPRDHRDEPVRPIDTQAWIQHTNAMRGMPSILEGSEGAPTPIPGDWPHGRPPSSSTVTSTGSNGQNTVVAGQHIRLDIHTDKKKVVEVMAMPNSGLDIKNRTWLKIPIPMSFLGTVIKRSIVSCRSSLALRIGKDLLDWLLAHVDGLLERKDARKYAAELLKRKLIAHVVNKITFTEQCYYVLGEECAGADPLPEAPRPCPYMSLLQISHVTGLILRTWWRTSTADSSSGCSGAAEPPAVRRRRPRW</sequence>
<feature type="compositionally biased region" description="Low complexity" evidence="1">
    <location>
        <begin position="79"/>
        <end position="89"/>
    </location>
</feature>
<dbReference type="InterPro" id="IPR000591">
    <property type="entry name" value="DEP_dom"/>
</dbReference>
<evidence type="ECO:0000313" key="3">
    <source>
        <dbReference type="EMBL" id="VDP46583.1"/>
    </source>
</evidence>
<dbReference type="AlphaFoldDB" id="A0A183GPP9"/>